<dbReference type="eggNOG" id="ENOG5030K6H">
    <property type="taxonomic scope" value="Bacteria"/>
</dbReference>
<dbReference type="EMBL" id="ACLF03000002">
    <property type="protein sequence ID" value="EFQ84351.1"/>
    <property type="molecule type" value="Genomic_DNA"/>
</dbReference>
<keyword evidence="2" id="KW-1185">Reference proteome</keyword>
<evidence type="ECO:0000313" key="1">
    <source>
        <dbReference type="EMBL" id="EFQ84351.1"/>
    </source>
</evidence>
<sequence length="269" mass="28792">MSQRQTITVASPSGGWGEPWPNVAEIAEVLEPTSWSLVGGLMVQLHAIHTGIDAIRPTTDIDMLVHVETGRGRPAAIARALASLGYELAPPIDPRNPAAHRFHRTAVPAGPPRGTEQVDVVDLVVADHAAPAAREKLLGYQMVGIAGGTQALRRTVNANLTIDPHRPVVVSVPGVFGALILKAAAHLADSRNPERHLQDAAVLLSCLDDPWAELEKPRSGSDGTRLRHLTQHLADPSHPAWLPLTDDQRRDGRAALRVLTGGEPITHES</sequence>
<accession>E2S846</accession>
<dbReference type="Proteomes" id="UP000003111">
    <property type="component" value="Unassembled WGS sequence"/>
</dbReference>
<organism evidence="1 2">
    <name type="scientific">Aeromicrobium marinum DSM 15272</name>
    <dbReference type="NCBI Taxonomy" id="585531"/>
    <lineage>
        <taxon>Bacteria</taxon>
        <taxon>Bacillati</taxon>
        <taxon>Actinomycetota</taxon>
        <taxon>Actinomycetes</taxon>
        <taxon>Propionibacteriales</taxon>
        <taxon>Nocardioidaceae</taxon>
        <taxon>Aeromicrobium</taxon>
    </lineage>
</organism>
<comment type="caution">
    <text evidence="1">The sequence shown here is derived from an EMBL/GenBank/DDBJ whole genome shotgun (WGS) entry which is preliminary data.</text>
</comment>
<proteinExistence type="predicted"/>
<dbReference type="OrthoDB" id="5175769at2"/>
<dbReference type="AlphaFoldDB" id="E2S846"/>
<name>E2S846_9ACTN</name>
<evidence type="ECO:0000313" key="2">
    <source>
        <dbReference type="Proteomes" id="UP000003111"/>
    </source>
</evidence>
<dbReference type="RefSeq" id="WP_007079085.1">
    <property type="nucleotide sequence ID" value="NZ_CM001024.1"/>
</dbReference>
<dbReference type="STRING" id="585531.HMPREF0063_10203"/>
<gene>
    <name evidence="1" type="ORF">HMPREF0063_10203</name>
</gene>
<reference evidence="1" key="1">
    <citation type="submission" date="2010-08" db="EMBL/GenBank/DDBJ databases">
        <authorList>
            <person name="Muzny D."/>
            <person name="Qin X."/>
            <person name="Buhay C."/>
            <person name="Dugan-Rocha S."/>
            <person name="Ding Y."/>
            <person name="Chen G."/>
            <person name="Hawes A."/>
            <person name="Holder M."/>
            <person name="Jhangiani S."/>
            <person name="Johnson A."/>
            <person name="Khan Z."/>
            <person name="Li Z."/>
            <person name="Liu W."/>
            <person name="Liu X."/>
            <person name="Perez L."/>
            <person name="Shen H."/>
            <person name="Wang Q."/>
            <person name="Watt J."/>
            <person name="Xi L."/>
            <person name="Xin Y."/>
            <person name="Zhou J."/>
            <person name="Deng J."/>
            <person name="Jiang H."/>
            <person name="Liu Y."/>
            <person name="Qu J."/>
            <person name="Song X.-Z."/>
            <person name="Zhang L."/>
            <person name="Villasana D."/>
            <person name="Johnson A."/>
            <person name="Liu J."/>
            <person name="Liyanage D."/>
            <person name="Lorensuhewa L."/>
            <person name="Robinson T."/>
            <person name="Song A."/>
            <person name="Song B.-B."/>
            <person name="Dinh H."/>
            <person name="Thornton R."/>
            <person name="Coyle M."/>
            <person name="Francisco L."/>
            <person name="Jackson L."/>
            <person name="Javaid M."/>
            <person name="Korchina V."/>
            <person name="Kovar C."/>
            <person name="Mata R."/>
            <person name="Mathew T."/>
            <person name="Ngo R."/>
            <person name="Nguyen L."/>
            <person name="Nguyen N."/>
            <person name="Okwuonu G."/>
            <person name="Ongeri F."/>
            <person name="Pham C."/>
            <person name="Simmons D."/>
            <person name="Wilczek-Boney K."/>
            <person name="Hale W."/>
            <person name="Jakkamsetti A."/>
            <person name="Pham P."/>
            <person name="Ruth R."/>
            <person name="San Lucas F."/>
            <person name="Warren J."/>
            <person name="Zhang J."/>
            <person name="Zhao Z."/>
            <person name="Zhou C."/>
            <person name="Zhu D."/>
            <person name="Lee S."/>
            <person name="Bess C."/>
            <person name="Blankenburg K."/>
            <person name="Forbes L."/>
            <person name="Fu Q."/>
            <person name="Gubbala S."/>
            <person name="Hirani K."/>
            <person name="Jayaseelan J.C."/>
            <person name="Lara F."/>
            <person name="Munidasa M."/>
            <person name="Palculict T."/>
            <person name="Patil S."/>
            <person name="Pu L.-L."/>
            <person name="Saada N."/>
            <person name="Tang L."/>
            <person name="Weissenberger G."/>
            <person name="Zhu Y."/>
            <person name="Hemphill L."/>
            <person name="Shang Y."/>
            <person name="Youmans B."/>
            <person name="Ayvaz T."/>
            <person name="Ross M."/>
            <person name="Santibanez J."/>
            <person name="Aqrawi P."/>
            <person name="Gross S."/>
            <person name="Joshi V."/>
            <person name="Fowler G."/>
            <person name="Nazareth L."/>
            <person name="Reid J."/>
            <person name="Worley K."/>
            <person name="Petrosino J."/>
            <person name="Highlander S."/>
            <person name="Gibbs R."/>
        </authorList>
    </citation>
    <scope>NUCLEOTIDE SEQUENCE [LARGE SCALE GENOMIC DNA]</scope>
    <source>
        <strain evidence="1">DSM 15272</strain>
    </source>
</reference>
<protein>
    <submittedName>
        <fullName evidence="1">Uncharacterized protein</fullName>
    </submittedName>
</protein>
<dbReference type="HOGENOM" id="CLU_075492_0_0_11"/>